<reference evidence="3 4" key="1">
    <citation type="submission" date="2021-03" db="EMBL/GenBank/DDBJ databases">
        <authorList>
            <person name="So Y."/>
        </authorList>
    </citation>
    <scope>NUCLEOTIDE SEQUENCE [LARGE SCALE GENOMIC DNA]</scope>
    <source>
        <strain evidence="3 4">PWR1</strain>
    </source>
</reference>
<dbReference type="EMBL" id="JAGIYZ010000012">
    <property type="protein sequence ID" value="MBP0464865.1"/>
    <property type="molecule type" value="Genomic_DNA"/>
</dbReference>
<dbReference type="SUPFAM" id="SSF103088">
    <property type="entry name" value="OmpA-like"/>
    <property type="match status" value="1"/>
</dbReference>
<sequence length="284" mass="28791">MTAMLVLALAPARATEFAPGTTSMLFAPGSAEITPEARDALLGFLRPPRPPAFRGHCLTGHADRGPAAEALARARAEAVAAMMARQGVDPADIAVAAMGDRMPARLAPPGRAEPMNDRLELTPCPGPRLAGVAEAEALALDAAVVPPFVAAIAPMVARAVGCAEPAVPRGALATPPFACPAEVPPDAVPVLVVLRVAGTRRVMVALDWPAGFGSDQAQRRGLAAAGAVLDLFGLPVALPLAVLAAEPGAARRAEVSARGFRAEVEAGPGAARRLRLVPIGGDGP</sequence>
<dbReference type="InterPro" id="IPR006665">
    <property type="entry name" value="OmpA-like"/>
</dbReference>
<keyword evidence="1" id="KW-0472">Membrane</keyword>
<name>A0ABS4AU29_9PROT</name>
<protein>
    <submittedName>
        <fullName evidence="3">OmpA family protein</fullName>
    </submittedName>
</protein>
<evidence type="ECO:0000256" key="1">
    <source>
        <dbReference type="PROSITE-ProRule" id="PRU00473"/>
    </source>
</evidence>
<accession>A0ABS4AU29</accession>
<dbReference type="RefSeq" id="WP_209352261.1">
    <property type="nucleotide sequence ID" value="NZ_JAGIYZ010000012.1"/>
</dbReference>
<dbReference type="PROSITE" id="PS51123">
    <property type="entry name" value="OMPA_2"/>
    <property type="match status" value="1"/>
</dbReference>
<dbReference type="Proteomes" id="UP000680815">
    <property type="component" value="Unassembled WGS sequence"/>
</dbReference>
<feature type="domain" description="OmpA-like" evidence="2">
    <location>
        <begin position="13"/>
        <end position="127"/>
    </location>
</feature>
<dbReference type="InterPro" id="IPR036737">
    <property type="entry name" value="OmpA-like_sf"/>
</dbReference>
<dbReference type="Gene3D" id="3.30.1330.60">
    <property type="entry name" value="OmpA-like domain"/>
    <property type="match status" value="1"/>
</dbReference>
<gene>
    <name evidence="3" type="ORF">J5Y09_13165</name>
</gene>
<comment type="caution">
    <text evidence="3">The sequence shown here is derived from an EMBL/GenBank/DDBJ whole genome shotgun (WGS) entry which is preliminary data.</text>
</comment>
<organism evidence="3 4">
    <name type="scientific">Roseomonas nitratireducens</name>
    <dbReference type="NCBI Taxonomy" id="2820810"/>
    <lineage>
        <taxon>Bacteria</taxon>
        <taxon>Pseudomonadati</taxon>
        <taxon>Pseudomonadota</taxon>
        <taxon>Alphaproteobacteria</taxon>
        <taxon>Acetobacterales</taxon>
        <taxon>Roseomonadaceae</taxon>
        <taxon>Roseomonas</taxon>
    </lineage>
</organism>
<dbReference type="Pfam" id="PF00691">
    <property type="entry name" value="OmpA"/>
    <property type="match status" value="1"/>
</dbReference>
<proteinExistence type="predicted"/>
<evidence type="ECO:0000313" key="4">
    <source>
        <dbReference type="Proteomes" id="UP000680815"/>
    </source>
</evidence>
<evidence type="ECO:0000313" key="3">
    <source>
        <dbReference type="EMBL" id="MBP0464865.1"/>
    </source>
</evidence>
<evidence type="ECO:0000259" key="2">
    <source>
        <dbReference type="PROSITE" id="PS51123"/>
    </source>
</evidence>
<keyword evidence="4" id="KW-1185">Reference proteome</keyword>